<dbReference type="InterPro" id="IPR019050">
    <property type="entry name" value="FDF_dom"/>
</dbReference>
<dbReference type="PROSITE" id="PS51513">
    <property type="entry name" value="FFD"/>
    <property type="match status" value="1"/>
</dbReference>
<dbReference type="RefSeq" id="XP_004367978.1">
    <property type="nucleotide sequence ID" value="XM_004367921.1"/>
</dbReference>
<dbReference type="Pfam" id="PF09532">
    <property type="entry name" value="FDF"/>
    <property type="match status" value="1"/>
</dbReference>
<evidence type="ECO:0000313" key="9">
    <source>
        <dbReference type="Proteomes" id="UP000011083"/>
    </source>
</evidence>
<evidence type="ECO:0000313" key="8">
    <source>
        <dbReference type="EMBL" id="ELR25223.1"/>
    </source>
</evidence>
<feature type="compositionally biased region" description="Pro residues" evidence="3">
    <location>
        <begin position="82"/>
        <end position="95"/>
    </location>
</feature>
<feature type="compositionally biased region" description="Acidic residues" evidence="3">
    <location>
        <begin position="168"/>
        <end position="178"/>
    </location>
</feature>
<evidence type="ECO:0000259" key="6">
    <source>
        <dbReference type="PROSITE" id="PS51536"/>
    </source>
</evidence>
<dbReference type="InterPro" id="IPR025768">
    <property type="entry name" value="TFG_box"/>
</dbReference>
<dbReference type="PANTHER" id="PTHR13586:SF0">
    <property type="entry name" value="TRAILER HITCH, ISOFORM H"/>
    <property type="match status" value="1"/>
</dbReference>
<dbReference type="VEuPathDB" id="AmoebaDB:ACA1_289760"/>
<protein>
    <submittedName>
        <fullName evidence="8">FFD and TFG box motifscontaining protein</fullName>
    </submittedName>
</protein>
<dbReference type="GO" id="GO:0033962">
    <property type="term" value="P:P-body assembly"/>
    <property type="evidence" value="ECO:0007669"/>
    <property type="project" value="TreeGrafter"/>
</dbReference>
<evidence type="ECO:0000256" key="3">
    <source>
        <dbReference type="SAM" id="MobiDB-lite"/>
    </source>
</evidence>
<gene>
    <name evidence="8" type="ORF">ACA1_289760</name>
</gene>
<dbReference type="PROSITE" id="PS52002">
    <property type="entry name" value="SM"/>
    <property type="match status" value="1"/>
</dbReference>
<dbReference type="InterPro" id="IPR025762">
    <property type="entry name" value="DFDF"/>
</dbReference>
<dbReference type="GO" id="GO:0003729">
    <property type="term" value="F:mRNA binding"/>
    <property type="evidence" value="ECO:0007669"/>
    <property type="project" value="TreeGrafter"/>
</dbReference>
<name>L8HKM6_ACACF</name>
<feature type="compositionally biased region" description="Low complexity" evidence="3">
    <location>
        <begin position="344"/>
        <end position="353"/>
    </location>
</feature>
<feature type="region of interest" description="Disordered" evidence="3">
    <location>
        <begin position="133"/>
        <end position="376"/>
    </location>
</feature>
<dbReference type="Gene3D" id="2.30.30.100">
    <property type="match status" value="1"/>
</dbReference>
<feature type="domain" description="FFD box profile" evidence="5">
    <location>
        <begin position="420"/>
        <end position="436"/>
    </location>
</feature>
<accession>L8HKM6</accession>
<feature type="domain" description="Sm" evidence="7">
    <location>
        <begin position="1"/>
        <end position="84"/>
    </location>
</feature>
<feature type="compositionally biased region" description="Gly residues" evidence="3">
    <location>
        <begin position="286"/>
        <end position="307"/>
    </location>
</feature>
<feature type="region of interest" description="Disordered" evidence="3">
    <location>
        <begin position="82"/>
        <end position="107"/>
    </location>
</feature>
<dbReference type="InterPro" id="IPR010920">
    <property type="entry name" value="LSM_dom_sf"/>
</dbReference>
<dbReference type="AlphaFoldDB" id="L8HKM6"/>
<dbReference type="GO" id="GO:0034063">
    <property type="term" value="P:stress granule assembly"/>
    <property type="evidence" value="ECO:0007669"/>
    <property type="project" value="TreeGrafter"/>
</dbReference>
<dbReference type="InterPro" id="IPR047575">
    <property type="entry name" value="Sm"/>
</dbReference>
<feature type="domain" description="DFDF" evidence="4">
    <location>
        <begin position="363"/>
        <end position="399"/>
    </location>
</feature>
<evidence type="ECO:0000259" key="7">
    <source>
        <dbReference type="PROSITE" id="PS52002"/>
    </source>
</evidence>
<dbReference type="SMART" id="SM01271">
    <property type="entry name" value="LSM14"/>
    <property type="match status" value="1"/>
</dbReference>
<dbReference type="InterPro" id="IPR025761">
    <property type="entry name" value="FFD_box"/>
</dbReference>
<feature type="compositionally biased region" description="Low complexity" evidence="3">
    <location>
        <begin position="205"/>
        <end position="222"/>
    </location>
</feature>
<feature type="region of interest" description="Disordered" evidence="3">
    <location>
        <begin position="433"/>
        <end position="549"/>
    </location>
</feature>
<dbReference type="PANTHER" id="PTHR13586">
    <property type="entry name" value="SCD6 PROTEIN-RELATED"/>
    <property type="match status" value="1"/>
</dbReference>
<keyword evidence="9" id="KW-1185">Reference proteome</keyword>
<dbReference type="SMART" id="SM01199">
    <property type="entry name" value="FDF"/>
    <property type="match status" value="1"/>
</dbReference>
<dbReference type="GeneID" id="14926268"/>
<dbReference type="OMA" id="HHEADAG"/>
<dbReference type="EMBL" id="KB007805">
    <property type="protein sequence ID" value="ELR25223.1"/>
    <property type="molecule type" value="Genomic_DNA"/>
</dbReference>
<sequence length="549" mass="57049">MSGGAPIPYIGSRISLISVSGIRYEGILFSIDPKQSTVALQNVRSFGTEGRRKDGQQIPPSNNVYDYIIFRGSDIKDLQVCEPPPQPAQPQPPNDPAIINAIPENSMGAGPQPSMYGYPGMYQYPYNNPYQMYNSPPYPQQPVPGAGQPAVKGQSAPAAAQLSNPSVDGEDREDEEDSQQQAATADVKASGGKAEDEEKPGDSGVESSPAAVPEAARVEPAADGTVYSADQHHEENGGSHAAAKHHEADAGASLLGPYTGSAAPAVGAYGNGERRDRSYNNRSGPRSGGGQRSVNQGGHGQHGGPSMTGGAPMRGGDRRGGAPSQPRTGGGGGIGGGHHGRPQGGPDARSGSGPRSGGGGGSGRYNGAPQKLPEFDFEKANSKFDKEKIKEEVLKGVVHVDTESIPSEGEQAPLPVPAEKAYDKSTSFFDSISCESLDRLKDDSDGGNARSDRRRHERSLNAETFGRAANDRRVHHRGGPRRYGPPGPHQAHGGASAGGSNQPMDNNRPARGGGFTSARGGYAAAVRGAPGPQKRFVPVGQSSSPVVGH</sequence>
<evidence type="ECO:0000256" key="2">
    <source>
        <dbReference type="PROSITE-ProRule" id="PRU00869"/>
    </source>
</evidence>
<reference evidence="8 9" key="1">
    <citation type="journal article" date="2013" name="Genome Biol.">
        <title>Genome of Acanthamoeba castellanii highlights extensive lateral gene transfer and early evolution of tyrosine kinase signaling.</title>
        <authorList>
            <person name="Clarke M."/>
            <person name="Lohan A.J."/>
            <person name="Liu B."/>
            <person name="Lagkouvardos I."/>
            <person name="Roy S."/>
            <person name="Zafar N."/>
            <person name="Bertelli C."/>
            <person name="Schilde C."/>
            <person name="Kianianmomeni A."/>
            <person name="Burglin T.R."/>
            <person name="Frech C."/>
            <person name="Turcotte B."/>
            <person name="Kopec K.O."/>
            <person name="Synnott J.M."/>
            <person name="Choo C."/>
            <person name="Paponov I."/>
            <person name="Finkler A."/>
            <person name="Soon Heng Tan C."/>
            <person name="Hutchins A.P."/>
            <person name="Weinmeier T."/>
            <person name="Rattei T."/>
            <person name="Chu J.S."/>
            <person name="Gimenez G."/>
            <person name="Irimia M."/>
            <person name="Rigden D.J."/>
            <person name="Fitzpatrick D.A."/>
            <person name="Lorenzo-Morales J."/>
            <person name="Bateman A."/>
            <person name="Chiu C.H."/>
            <person name="Tang P."/>
            <person name="Hegemann P."/>
            <person name="Fromm H."/>
            <person name="Raoult D."/>
            <person name="Greub G."/>
            <person name="Miranda-Saavedra D."/>
            <person name="Chen N."/>
            <person name="Nash P."/>
            <person name="Ginger M.L."/>
            <person name="Horn M."/>
            <person name="Schaap P."/>
            <person name="Caler L."/>
            <person name="Loftus B."/>
        </authorList>
    </citation>
    <scope>NUCLEOTIDE SEQUENCE [LARGE SCALE GENOMIC DNA]</scope>
    <source>
        <strain evidence="8 9">Neff</strain>
    </source>
</reference>
<evidence type="ECO:0000259" key="4">
    <source>
        <dbReference type="PROSITE" id="PS51512"/>
    </source>
</evidence>
<evidence type="ECO:0000256" key="1">
    <source>
        <dbReference type="PROSITE-ProRule" id="PRU00846"/>
    </source>
</evidence>
<feature type="compositionally biased region" description="Gly residues" evidence="3">
    <location>
        <begin position="354"/>
        <end position="364"/>
    </location>
</feature>
<feature type="compositionally biased region" description="Low complexity" evidence="3">
    <location>
        <begin position="96"/>
        <end position="105"/>
    </location>
</feature>
<evidence type="ECO:0000259" key="5">
    <source>
        <dbReference type="PROSITE" id="PS51513"/>
    </source>
</evidence>
<dbReference type="CDD" id="cd01736">
    <property type="entry name" value="LSm14_N"/>
    <property type="match status" value="1"/>
</dbReference>
<dbReference type="STRING" id="1257118.L8HKM6"/>
<dbReference type="GO" id="GO:0000932">
    <property type="term" value="C:P-body"/>
    <property type="evidence" value="ECO:0007669"/>
    <property type="project" value="TreeGrafter"/>
</dbReference>
<feature type="compositionally biased region" description="Low complexity" evidence="3">
    <location>
        <begin position="489"/>
        <end position="500"/>
    </location>
</feature>
<dbReference type="SUPFAM" id="SSF50182">
    <property type="entry name" value="Sm-like ribonucleoproteins"/>
    <property type="match status" value="1"/>
</dbReference>
<dbReference type="Proteomes" id="UP000011083">
    <property type="component" value="Unassembled WGS sequence"/>
</dbReference>
<feature type="compositionally biased region" description="Low complexity" evidence="3">
    <location>
        <begin position="518"/>
        <end position="549"/>
    </location>
</feature>
<dbReference type="OrthoDB" id="21539at2759"/>
<organism evidence="8 9">
    <name type="scientific">Acanthamoeba castellanii (strain ATCC 30010 / Neff)</name>
    <dbReference type="NCBI Taxonomy" id="1257118"/>
    <lineage>
        <taxon>Eukaryota</taxon>
        <taxon>Amoebozoa</taxon>
        <taxon>Discosea</taxon>
        <taxon>Longamoebia</taxon>
        <taxon>Centramoebida</taxon>
        <taxon>Acanthamoebidae</taxon>
        <taxon>Acanthamoeba</taxon>
    </lineage>
</organism>
<feature type="compositionally biased region" description="Gly residues" evidence="3">
    <location>
        <begin position="328"/>
        <end position="337"/>
    </location>
</feature>
<dbReference type="PROSITE" id="PS51536">
    <property type="entry name" value="TFG"/>
    <property type="match status" value="1"/>
</dbReference>
<dbReference type="KEGG" id="acan:ACA1_289760"/>
<feature type="domain" description="TFG box profile" evidence="6">
    <location>
        <begin position="449"/>
        <end position="469"/>
    </location>
</feature>
<dbReference type="InterPro" id="IPR025609">
    <property type="entry name" value="Lsm14-like_N"/>
</dbReference>
<dbReference type="Pfam" id="PF12701">
    <property type="entry name" value="LSM14"/>
    <property type="match status" value="1"/>
</dbReference>
<proteinExistence type="predicted"/>
<dbReference type="PROSITE" id="PS51512">
    <property type="entry name" value="DFDF"/>
    <property type="match status" value="1"/>
</dbReference>
<feature type="short sequence motif" description="FFD box" evidence="1">
    <location>
        <begin position="420"/>
        <end position="436"/>
    </location>
</feature>
<feature type="short sequence motif" description="TFG box" evidence="2">
    <location>
        <begin position="449"/>
        <end position="469"/>
    </location>
</feature>